<evidence type="ECO:0000313" key="2">
    <source>
        <dbReference type="Proteomes" id="UP000190637"/>
    </source>
</evidence>
<reference evidence="1 2" key="1">
    <citation type="submission" date="2017-02" db="EMBL/GenBank/DDBJ databases">
        <authorList>
            <person name="Peterson S.W."/>
        </authorList>
    </citation>
    <scope>NUCLEOTIDE SEQUENCE [LARGE SCALE GENOMIC DNA]</scope>
    <source>
        <strain evidence="1 2">DSM 45154</strain>
    </source>
</reference>
<accession>A0A1T4LXY7</accession>
<protein>
    <submittedName>
        <fullName evidence="1">Uncharacterized protein</fullName>
    </submittedName>
</protein>
<dbReference type="Proteomes" id="UP000190637">
    <property type="component" value="Unassembled WGS sequence"/>
</dbReference>
<organism evidence="1 2">
    <name type="scientific">Marinactinospora thermotolerans DSM 45154</name>
    <dbReference type="NCBI Taxonomy" id="1122192"/>
    <lineage>
        <taxon>Bacteria</taxon>
        <taxon>Bacillati</taxon>
        <taxon>Actinomycetota</taxon>
        <taxon>Actinomycetes</taxon>
        <taxon>Streptosporangiales</taxon>
        <taxon>Nocardiopsidaceae</taxon>
        <taxon>Marinactinospora</taxon>
    </lineage>
</organism>
<dbReference type="EMBL" id="FUWS01000002">
    <property type="protein sequence ID" value="SJZ59501.1"/>
    <property type="molecule type" value="Genomic_DNA"/>
</dbReference>
<evidence type="ECO:0000313" key="1">
    <source>
        <dbReference type="EMBL" id="SJZ59501.1"/>
    </source>
</evidence>
<proteinExistence type="predicted"/>
<gene>
    <name evidence="1" type="ORF">SAMN02745673_00862</name>
</gene>
<name>A0A1T4LXY7_9ACTN</name>
<dbReference type="AlphaFoldDB" id="A0A1T4LXY7"/>
<sequence length="88" mass="8749">MRNIQRAIAVGALSIPAALGLGGVAFAGDFFGNGAFYNESGSFAGPKGSAAWETLSAADGFGNTIYYDNESFAGEFGAASNTVVAGTG</sequence>
<dbReference type="RefSeq" id="WP_078760271.1">
    <property type="nucleotide sequence ID" value="NZ_FUWS01000002.1"/>
</dbReference>
<keyword evidence="2" id="KW-1185">Reference proteome</keyword>